<dbReference type="InterPro" id="IPR003594">
    <property type="entry name" value="HATPase_dom"/>
</dbReference>
<evidence type="ECO:0000313" key="7">
    <source>
        <dbReference type="EMBL" id="SDM33615.1"/>
    </source>
</evidence>
<keyword evidence="4" id="KW-1133">Transmembrane helix</keyword>
<evidence type="ECO:0000256" key="2">
    <source>
        <dbReference type="ARBA" id="ARBA00022777"/>
    </source>
</evidence>
<feature type="domain" description="Histidine kinase" evidence="6">
    <location>
        <begin position="808"/>
        <end position="1001"/>
    </location>
</feature>
<keyword evidence="5" id="KW-0732">Signal</keyword>
<organism evidence="7 8">
    <name type="scientific">Catalinimonas alkaloidigena</name>
    <dbReference type="NCBI Taxonomy" id="1075417"/>
    <lineage>
        <taxon>Bacteria</taxon>
        <taxon>Pseudomonadati</taxon>
        <taxon>Bacteroidota</taxon>
        <taxon>Cytophagia</taxon>
        <taxon>Cytophagales</taxon>
        <taxon>Catalimonadaceae</taxon>
        <taxon>Catalinimonas</taxon>
    </lineage>
</organism>
<dbReference type="SUPFAM" id="SSF63829">
    <property type="entry name" value="Calcium-dependent phosphotriesterase"/>
    <property type="match status" value="3"/>
</dbReference>
<dbReference type="STRING" id="1075417.SAMN05421823_112127"/>
<feature type="signal peptide" evidence="5">
    <location>
        <begin position="1"/>
        <end position="18"/>
    </location>
</feature>
<dbReference type="CDD" id="cd16917">
    <property type="entry name" value="HATPase_UhpB-NarQ-NarX-like"/>
    <property type="match status" value="1"/>
</dbReference>
<dbReference type="Pfam" id="PF07494">
    <property type="entry name" value="Reg_prop"/>
    <property type="match status" value="1"/>
</dbReference>
<dbReference type="Proteomes" id="UP000198510">
    <property type="component" value="Unassembled WGS sequence"/>
</dbReference>
<dbReference type="Pfam" id="PF02518">
    <property type="entry name" value="HATPase_c"/>
    <property type="match status" value="1"/>
</dbReference>
<dbReference type="PANTHER" id="PTHR24421">
    <property type="entry name" value="NITRATE/NITRITE SENSOR PROTEIN NARX-RELATED"/>
    <property type="match status" value="1"/>
</dbReference>
<dbReference type="RefSeq" id="WP_089687198.1">
    <property type="nucleotide sequence ID" value="NZ_FNFO01000012.1"/>
</dbReference>
<keyword evidence="4" id="KW-0472">Membrane</keyword>
<dbReference type="InterPro" id="IPR036890">
    <property type="entry name" value="HATPase_C_sf"/>
</dbReference>
<sequence>MVRWRWFWVGYLMPLALAAQLPAISFETITTEDGLPSNLVLSATKDHQGFMWFGTRRCPVRYDGNTFRPFLEPETELVSGLAEDSSGRLWVSTDLNGVCTIDPITLQLRPVPSAQPTPAPQTGHFFRASDGYGWYGDWYGANRINLTTAEVRHYPFRPTNYVMVKASFLEDREGTVWVLGADNGLFRYDRAADTLVCVLGRDCPDTTRRLETVFTQGCVDRAGQLWIGTQRGGLLRYDPHTDDYELFPTDPAVLSVAEGEDENGRPLLWVGDDEGLSVFRPEQGQFYRFPDLFPDAYSVNALYRDTTEGIVWACTSEGILKYHPRSNLIQTIRLPEGLVDMPVTVTTIVQDQADADVYWLGLSHTGMVRWHRPSNQFSLVRFPPAGTAPETRWIAQRDDGTLWIGVNQWHYNGPGLLVYDPACATFLETPLSRLANRYFSVAFFMYGFFDPQQRLWIGNSDEGIHVLAETADGEAQEVTPWSQAQQQELLQHNNLINDLLLDRRGGVWLATYNGIYLADEARRRFTLFDSVGGDYPTVNTLLEDQKGHLWAARWGAITETDTNGRRLSQLTTAGGLQDRENRGLVEDRYGHLWIGNYEGLHAYRTDTKRLFHFSVGDGLLSNNTMDRLFTNRAGDALLIGQKNGFNVLRVDLLRQPYPAPPLAVSSLRVQEQERPFLGSTPIHLKRSENAFSVDFVALNYPKLPTNQYAYYLEGLETDWKYSGPQHLASYTNLSPGPYTLHLKAADAFGNWNDQTLQLHFRVAPAFYETWTFRLLVVVAVLGLLYSLYRYRINQLLRLQQVRNRISADLHDEIGASLSGISIMGTMARQHLPTPHPSVTFLERIVDDARQLSTSLDDIVWSVKPENDALAHLIARMTRYASELLEAKGIDYHVQVPEQVDHLTLSMEQRRDFYLIFKEALNNLVKHAQCSYARIEIRVDRQSLHLAIQDNGIGFDLNAPSEKARERNGLGNLYQRAQQLNGTLRIDSAVGEGTRIALTFPV</sequence>
<keyword evidence="4" id="KW-0812">Transmembrane</keyword>
<keyword evidence="1" id="KW-0808">Transferase</keyword>
<dbReference type="GO" id="GO:0000155">
    <property type="term" value="F:phosphorelay sensor kinase activity"/>
    <property type="evidence" value="ECO:0007669"/>
    <property type="project" value="InterPro"/>
</dbReference>
<keyword evidence="2 7" id="KW-0418">Kinase</keyword>
<dbReference type="InterPro" id="IPR011123">
    <property type="entry name" value="Y_Y_Y"/>
</dbReference>
<dbReference type="PROSITE" id="PS50109">
    <property type="entry name" value="HIS_KIN"/>
    <property type="match status" value="1"/>
</dbReference>
<keyword evidence="8" id="KW-1185">Reference proteome</keyword>
<dbReference type="Pfam" id="PF07495">
    <property type="entry name" value="Y_Y_Y"/>
    <property type="match status" value="1"/>
</dbReference>
<dbReference type="GO" id="GO:0046983">
    <property type="term" value="F:protein dimerization activity"/>
    <property type="evidence" value="ECO:0007669"/>
    <property type="project" value="InterPro"/>
</dbReference>
<dbReference type="GO" id="GO:0016020">
    <property type="term" value="C:membrane"/>
    <property type="evidence" value="ECO:0007669"/>
    <property type="project" value="InterPro"/>
</dbReference>
<dbReference type="InterPro" id="IPR013783">
    <property type="entry name" value="Ig-like_fold"/>
</dbReference>
<evidence type="ECO:0000313" key="8">
    <source>
        <dbReference type="Proteomes" id="UP000198510"/>
    </source>
</evidence>
<dbReference type="InterPro" id="IPR011712">
    <property type="entry name" value="Sig_transdc_His_kin_sub3_dim/P"/>
</dbReference>
<dbReference type="InterPro" id="IPR005467">
    <property type="entry name" value="His_kinase_dom"/>
</dbReference>
<dbReference type="Gene3D" id="1.20.5.1930">
    <property type="match status" value="1"/>
</dbReference>
<proteinExistence type="predicted"/>
<accession>A0A1G9SFQ5</accession>
<feature type="chain" id="PRO_5011713151" evidence="5">
    <location>
        <begin position="19"/>
        <end position="1001"/>
    </location>
</feature>
<dbReference type="Gene3D" id="2.130.10.10">
    <property type="entry name" value="YVTN repeat-like/Quinoprotein amine dehydrogenase"/>
    <property type="match status" value="2"/>
</dbReference>
<name>A0A1G9SFQ5_9BACT</name>
<dbReference type="Gene3D" id="2.60.40.10">
    <property type="entry name" value="Immunoglobulins"/>
    <property type="match status" value="1"/>
</dbReference>
<reference evidence="7 8" key="1">
    <citation type="submission" date="2016-10" db="EMBL/GenBank/DDBJ databases">
        <authorList>
            <person name="de Groot N.N."/>
        </authorList>
    </citation>
    <scope>NUCLEOTIDE SEQUENCE [LARGE SCALE GENOMIC DNA]</scope>
    <source>
        <strain evidence="7 8">DSM 25186</strain>
    </source>
</reference>
<evidence type="ECO:0000256" key="5">
    <source>
        <dbReference type="SAM" id="SignalP"/>
    </source>
</evidence>
<dbReference type="OrthoDB" id="9797097at2"/>
<gene>
    <name evidence="7" type="ORF">SAMN05421823_112127</name>
</gene>
<dbReference type="EMBL" id="FNFO01000012">
    <property type="protein sequence ID" value="SDM33615.1"/>
    <property type="molecule type" value="Genomic_DNA"/>
</dbReference>
<dbReference type="InterPro" id="IPR011110">
    <property type="entry name" value="Reg_prop"/>
</dbReference>
<dbReference type="SMART" id="SM00387">
    <property type="entry name" value="HATPase_c"/>
    <property type="match status" value="1"/>
</dbReference>
<dbReference type="SUPFAM" id="SSF55874">
    <property type="entry name" value="ATPase domain of HSP90 chaperone/DNA topoisomerase II/histidine kinase"/>
    <property type="match status" value="1"/>
</dbReference>
<dbReference type="AlphaFoldDB" id="A0A1G9SFQ5"/>
<evidence type="ECO:0000256" key="3">
    <source>
        <dbReference type="ARBA" id="ARBA00023012"/>
    </source>
</evidence>
<dbReference type="Gene3D" id="3.30.565.10">
    <property type="entry name" value="Histidine kinase-like ATPase, C-terminal domain"/>
    <property type="match status" value="1"/>
</dbReference>
<evidence type="ECO:0000259" key="6">
    <source>
        <dbReference type="PROSITE" id="PS50109"/>
    </source>
</evidence>
<evidence type="ECO:0000256" key="1">
    <source>
        <dbReference type="ARBA" id="ARBA00022679"/>
    </source>
</evidence>
<dbReference type="Pfam" id="PF07730">
    <property type="entry name" value="HisKA_3"/>
    <property type="match status" value="1"/>
</dbReference>
<dbReference type="InterPro" id="IPR015943">
    <property type="entry name" value="WD40/YVTN_repeat-like_dom_sf"/>
</dbReference>
<dbReference type="InterPro" id="IPR050482">
    <property type="entry name" value="Sensor_HK_TwoCompSys"/>
</dbReference>
<protein>
    <submittedName>
        <fullName evidence="7">Histidine kinase</fullName>
    </submittedName>
</protein>
<keyword evidence="3" id="KW-0902">Two-component regulatory system</keyword>
<feature type="transmembrane region" description="Helical" evidence="4">
    <location>
        <begin position="770"/>
        <end position="788"/>
    </location>
</feature>
<evidence type="ECO:0000256" key="4">
    <source>
        <dbReference type="SAM" id="Phobius"/>
    </source>
</evidence>